<dbReference type="OrthoDB" id="4315389at2"/>
<dbReference type="InterPro" id="IPR047930">
    <property type="entry name" value="Transpos_IS6"/>
</dbReference>
<dbReference type="InterPro" id="IPR032874">
    <property type="entry name" value="DDE_dom"/>
</dbReference>
<accession>A0A1B2EXJ8</accession>
<dbReference type="InterPro" id="IPR052183">
    <property type="entry name" value="IS_Transposase"/>
</dbReference>
<dbReference type="EMBL" id="CP016619">
    <property type="protein sequence ID" value="ANY84714.1"/>
    <property type="molecule type" value="Genomic_DNA"/>
</dbReference>
<dbReference type="PANTHER" id="PTHR35528">
    <property type="entry name" value="BLL1675 PROTEIN"/>
    <property type="match status" value="1"/>
</dbReference>
<organism evidence="5">
    <name type="scientific">Microvirga ossetica</name>
    <dbReference type="NCBI Taxonomy" id="1882682"/>
    <lineage>
        <taxon>Bacteria</taxon>
        <taxon>Pseudomonadati</taxon>
        <taxon>Pseudomonadota</taxon>
        <taxon>Alphaproteobacteria</taxon>
        <taxon>Hyphomicrobiales</taxon>
        <taxon>Methylobacteriaceae</taxon>
        <taxon>Microvirga</taxon>
    </lineage>
</organism>
<dbReference type="GO" id="GO:0006310">
    <property type="term" value="P:DNA recombination"/>
    <property type="evidence" value="ECO:0007669"/>
    <property type="project" value="UniProtKB-KW"/>
</dbReference>
<protein>
    <submittedName>
        <fullName evidence="5">Integrase</fullName>
    </submittedName>
</protein>
<gene>
    <name evidence="5" type="ORF">BB934_41940</name>
</gene>
<name>A0A1B2EXJ8_9HYPH</name>
<geneLocation type="plasmid" evidence="5">
    <name>unnamed2</name>
</geneLocation>
<keyword evidence="3" id="KW-0233">DNA recombination</keyword>
<reference evidence="5" key="1">
    <citation type="submission" date="2016-07" db="EMBL/GenBank/DDBJ databases">
        <title>Microvirga ossetica sp. nov. a new species of rhizobia isolated from root nodules of the legume species Vicia alpestris Steven originated from North Ossetia region in the Caucasus.</title>
        <authorList>
            <person name="Safronova V.I."/>
            <person name="Kuznetsova I.G."/>
            <person name="Sazanova A.L."/>
            <person name="Belimov A."/>
            <person name="Andronov E."/>
            <person name="Osledkin Y.S."/>
            <person name="Onishchuk O.P."/>
            <person name="Kurchak O.N."/>
            <person name="Shaposhnikov A.I."/>
            <person name="Willems A."/>
            <person name="Tikhonovich I.A."/>
        </authorList>
    </citation>
    <scope>NUCLEOTIDE SEQUENCE [LARGE SCALE GENOMIC DNA]</scope>
    <source>
        <strain evidence="5">V5/3M</strain>
        <plasmid evidence="5">unnamed2</plasmid>
    </source>
</reference>
<evidence type="ECO:0000256" key="2">
    <source>
        <dbReference type="ARBA" id="ARBA00023125"/>
    </source>
</evidence>
<keyword evidence="1" id="KW-0815">Transposition</keyword>
<dbReference type="KEGG" id="moc:BB934_41940"/>
<dbReference type="AlphaFoldDB" id="A0A1B2EXJ8"/>
<keyword evidence="2" id="KW-0238">DNA-binding</keyword>
<dbReference type="Pfam" id="PF13610">
    <property type="entry name" value="DDE_Tnp_IS240"/>
    <property type="match status" value="1"/>
</dbReference>
<dbReference type="InterPro" id="IPR012337">
    <property type="entry name" value="RNaseH-like_sf"/>
</dbReference>
<keyword evidence="5" id="KW-0614">Plasmid</keyword>
<evidence type="ECO:0000259" key="4">
    <source>
        <dbReference type="Pfam" id="PF13610"/>
    </source>
</evidence>
<dbReference type="PANTHER" id="PTHR35528:SF3">
    <property type="entry name" value="BLL1675 PROTEIN"/>
    <property type="match status" value="1"/>
</dbReference>
<evidence type="ECO:0000256" key="1">
    <source>
        <dbReference type="ARBA" id="ARBA00022578"/>
    </source>
</evidence>
<evidence type="ECO:0000313" key="5">
    <source>
        <dbReference type="EMBL" id="ANY84714.1"/>
    </source>
</evidence>
<proteinExistence type="predicted"/>
<dbReference type="SUPFAM" id="SSF53098">
    <property type="entry name" value="Ribonuclease H-like"/>
    <property type="match status" value="1"/>
</dbReference>
<evidence type="ECO:0000256" key="3">
    <source>
        <dbReference type="ARBA" id="ARBA00023172"/>
    </source>
</evidence>
<dbReference type="GO" id="GO:0032196">
    <property type="term" value="P:transposition"/>
    <property type="evidence" value="ECO:0007669"/>
    <property type="project" value="UniProtKB-KW"/>
</dbReference>
<feature type="domain" description="DDE" evidence="4">
    <location>
        <begin position="75"/>
        <end position="204"/>
    </location>
</feature>
<sequence>MTTTPNPYRGFRFPAEIINQAVWLYHCFSLSLREVELILAARGVVVSYETIREWGLRFGRTYANTLKRRRPRPGDKWFLDEVFVRIGGKLHYLWRAVDQHGNVLDVLVQDRRNKKAAKRFFRKLLKGLCYVPRAIVTDKLGSYGAAKREILPSVEHRQSRYLNNRCEVSHQPTRRRERHMRRFKSVRHAQQFLAIHAQIHNHFQLRRHRLSASEYRAARDHAFATWREATGAALVG</sequence>
<dbReference type="NCBIfam" id="NF033587">
    <property type="entry name" value="transpos_IS6"/>
    <property type="match status" value="1"/>
</dbReference>
<dbReference type="GO" id="GO:0003677">
    <property type="term" value="F:DNA binding"/>
    <property type="evidence" value="ECO:0007669"/>
    <property type="project" value="UniProtKB-KW"/>
</dbReference>